<keyword evidence="3" id="KW-1185">Reference proteome</keyword>
<dbReference type="AlphaFoldDB" id="A0A4Y2LLS2"/>
<sequence>MRSRWPSDKVSASVTEGSKPEDPPCIGHVRLQRPGENKIAWCNVRASGKVFPKELLSETLYQITGNCGRLPSSVPTQHSLLTIPTVADKFQRWMISSEAKK</sequence>
<feature type="region of interest" description="Disordered" evidence="1">
    <location>
        <begin position="1"/>
        <end position="27"/>
    </location>
</feature>
<organism evidence="2 3">
    <name type="scientific">Araneus ventricosus</name>
    <name type="common">Orbweaver spider</name>
    <name type="synonym">Epeira ventricosa</name>
    <dbReference type="NCBI Taxonomy" id="182803"/>
    <lineage>
        <taxon>Eukaryota</taxon>
        <taxon>Metazoa</taxon>
        <taxon>Ecdysozoa</taxon>
        <taxon>Arthropoda</taxon>
        <taxon>Chelicerata</taxon>
        <taxon>Arachnida</taxon>
        <taxon>Araneae</taxon>
        <taxon>Araneomorphae</taxon>
        <taxon>Entelegynae</taxon>
        <taxon>Araneoidea</taxon>
        <taxon>Araneidae</taxon>
        <taxon>Araneus</taxon>
    </lineage>
</organism>
<dbReference type="EMBL" id="BGPR01006060">
    <property type="protein sequence ID" value="GBN15745.1"/>
    <property type="molecule type" value="Genomic_DNA"/>
</dbReference>
<name>A0A4Y2LLS2_ARAVE</name>
<evidence type="ECO:0000313" key="3">
    <source>
        <dbReference type="Proteomes" id="UP000499080"/>
    </source>
</evidence>
<comment type="caution">
    <text evidence="2">The sequence shown here is derived from an EMBL/GenBank/DDBJ whole genome shotgun (WGS) entry which is preliminary data.</text>
</comment>
<dbReference type="Proteomes" id="UP000499080">
    <property type="component" value="Unassembled WGS sequence"/>
</dbReference>
<reference evidence="2 3" key="1">
    <citation type="journal article" date="2019" name="Sci. Rep.">
        <title>Orb-weaving spider Araneus ventricosus genome elucidates the spidroin gene catalogue.</title>
        <authorList>
            <person name="Kono N."/>
            <person name="Nakamura H."/>
            <person name="Ohtoshi R."/>
            <person name="Moran D.A.P."/>
            <person name="Shinohara A."/>
            <person name="Yoshida Y."/>
            <person name="Fujiwara M."/>
            <person name="Mori M."/>
            <person name="Tomita M."/>
            <person name="Arakawa K."/>
        </authorList>
    </citation>
    <scope>NUCLEOTIDE SEQUENCE [LARGE SCALE GENOMIC DNA]</scope>
</reference>
<evidence type="ECO:0000256" key="1">
    <source>
        <dbReference type="SAM" id="MobiDB-lite"/>
    </source>
</evidence>
<protein>
    <submittedName>
        <fullName evidence="2">Uncharacterized protein</fullName>
    </submittedName>
</protein>
<proteinExistence type="predicted"/>
<evidence type="ECO:0000313" key="2">
    <source>
        <dbReference type="EMBL" id="GBN15745.1"/>
    </source>
</evidence>
<gene>
    <name evidence="2" type="ORF">AVEN_56452_1</name>
</gene>
<accession>A0A4Y2LLS2</accession>